<dbReference type="Gene3D" id="1.10.150.480">
    <property type="match status" value="1"/>
</dbReference>
<evidence type="ECO:0000256" key="1">
    <source>
        <dbReference type="SAM" id="Phobius"/>
    </source>
</evidence>
<dbReference type="Gene3D" id="2.60.40.3930">
    <property type="match status" value="2"/>
</dbReference>
<evidence type="ECO:0000313" key="4">
    <source>
        <dbReference type="EMBL" id="XCH29371.1"/>
    </source>
</evidence>
<organism evidence="4">
    <name type="scientific">Cellulosimicrobium sp. ES-005</name>
    <dbReference type="NCBI Taxonomy" id="3163031"/>
    <lineage>
        <taxon>Bacteria</taxon>
        <taxon>Bacillati</taxon>
        <taxon>Actinomycetota</taxon>
        <taxon>Actinomycetes</taxon>
        <taxon>Micrococcales</taxon>
        <taxon>Promicromonosporaceae</taxon>
        <taxon>Cellulosimicrobium</taxon>
    </lineage>
</organism>
<sequence>MVMTDTGARRARREGRWLAAVVLALGAVLAPGAVTAAADVEPGDTVHVGGREGYGGTGLFPIRSDGTPTGEVDYWAYCLEHDVSARTGVVGTVGDLDEYLGENYFTDPAVQGKVLWVLAHSYPALSLEEFGVAAGVPGISRNDAIEATQYAIWRYTDLTWDAAWNFETPASEAAYWYLVEGANASPGLTPAELEVTASISAPVAPQRAGSLVGPFVVSTNQPTVSVSVDPTVAVTDGSGSPVDLAGVVDGQELFLDLRDSTTAGEAVVRVTAAGSSSTGRIISVPTVTGGTPTGSDHAQTIVLVTPSTTRTSAEASASWSAVPAAADPVIGTSLVDSADGDRVLPWNGGTVIDTIAYQNLTPGVEHTVTGELVRKSDGTGTGITGSTTFTPAEANGSVEVSFVVPAGYAGEALVAFERLRVGTETTGDPVAAHEDIDDAAQTVTIEALPQTPAPVIGTSLVDSADGDRVLPWDGGTVVDTVSYQNLVPGTEYTVTGELVRTSDGTGTGITGSTTFTPAEPNGSVDVSFVVPAGHAGETLVAFEELRAGTDTTAVPVAEHTDLDDAAQTVTVEAAPVTAASPTEGDLPATGVGMTGAAVGAAALLLLGTAFVLARRARARA</sequence>
<feature type="domain" description="T-Q ester bond containing" evidence="3">
    <location>
        <begin position="454"/>
        <end position="571"/>
    </location>
</feature>
<evidence type="ECO:0000259" key="3">
    <source>
        <dbReference type="Pfam" id="PF18202"/>
    </source>
</evidence>
<dbReference type="Pfam" id="PF18202">
    <property type="entry name" value="TQ"/>
    <property type="match status" value="2"/>
</dbReference>
<feature type="transmembrane region" description="Helical" evidence="1">
    <location>
        <begin position="590"/>
        <end position="613"/>
    </location>
</feature>
<protein>
    <submittedName>
        <fullName evidence="4">VaFE repeat-containing surface-anchored protein</fullName>
    </submittedName>
</protein>
<dbReference type="NCBIfam" id="NF033903">
    <property type="entry name" value="VaFE_rpt"/>
    <property type="match status" value="2"/>
</dbReference>
<dbReference type="RefSeq" id="WP_353707668.1">
    <property type="nucleotide sequence ID" value="NZ_CP159290.1"/>
</dbReference>
<dbReference type="AlphaFoldDB" id="A0AAU8FZ12"/>
<proteinExistence type="predicted"/>
<reference evidence="4" key="1">
    <citation type="submission" date="2024-06" db="EMBL/GenBank/DDBJ databases">
        <title>Complete genome sequence of the cellulolytic actinobacterium, Cellulosimicrobium ES-005.</title>
        <authorList>
            <person name="Matthews C.T."/>
            <person name="Underwood K.D."/>
            <person name="Ghanchi K.M."/>
            <person name="Fields S.D."/>
            <person name="Gardner S.G."/>
        </authorList>
    </citation>
    <scope>NUCLEOTIDE SEQUENCE</scope>
    <source>
        <strain evidence="4">ES-005</strain>
    </source>
</reference>
<gene>
    <name evidence="4" type="ORF">ABRQ22_17565</name>
</gene>
<evidence type="ECO:0000259" key="2">
    <source>
        <dbReference type="Pfam" id="PF08341"/>
    </source>
</evidence>
<dbReference type="Pfam" id="PF08341">
    <property type="entry name" value="TED"/>
    <property type="match status" value="1"/>
</dbReference>
<dbReference type="InterPro" id="IPR023849">
    <property type="entry name" value="TQXA_dom"/>
</dbReference>
<accession>A0AAU8FZ12</accession>
<feature type="domain" description="Thioester" evidence="2">
    <location>
        <begin position="75"/>
        <end position="183"/>
    </location>
</feature>
<name>A0AAU8FZ12_9MICO</name>
<keyword evidence="1" id="KW-1133">Transmembrane helix</keyword>
<dbReference type="EMBL" id="CP159290">
    <property type="protein sequence ID" value="XCH29371.1"/>
    <property type="molecule type" value="Genomic_DNA"/>
</dbReference>
<dbReference type="InterPro" id="IPR041100">
    <property type="entry name" value="TQ"/>
</dbReference>
<keyword evidence="1" id="KW-0472">Membrane</keyword>
<keyword evidence="1" id="KW-0812">Transmembrane</keyword>
<dbReference type="InterPro" id="IPR013552">
    <property type="entry name" value="Thioester_dom"/>
</dbReference>
<feature type="domain" description="T-Q ester bond containing" evidence="3">
    <location>
        <begin position="328"/>
        <end position="444"/>
    </location>
</feature>
<dbReference type="NCBIfam" id="TIGR03934">
    <property type="entry name" value="TQXA_dom"/>
    <property type="match status" value="1"/>
</dbReference>